<dbReference type="Gene3D" id="1.25.40.180">
    <property type="match status" value="1"/>
</dbReference>
<evidence type="ECO:0000259" key="11">
    <source>
        <dbReference type="Pfam" id="PF16415"/>
    </source>
</evidence>
<feature type="domain" description="CCR4-NOT transcription complex subunit 1 HEAT repeat" evidence="13">
    <location>
        <begin position="426"/>
        <end position="568"/>
    </location>
</feature>
<dbReference type="GO" id="GO:0005634">
    <property type="term" value="C:nucleus"/>
    <property type="evidence" value="ECO:0007669"/>
    <property type="project" value="UniProtKB-SubCell"/>
</dbReference>
<evidence type="ECO:0000259" key="14">
    <source>
        <dbReference type="Pfam" id="PF25097"/>
    </source>
</evidence>
<evidence type="ECO:0000256" key="8">
    <source>
        <dbReference type="SAM" id="MobiDB-lite"/>
    </source>
</evidence>
<dbReference type="InterPro" id="IPR038535">
    <property type="entry name" value="CNOT1_TTP_bind_sf"/>
</dbReference>
<evidence type="ECO:0000256" key="2">
    <source>
        <dbReference type="ARBA" id="ARBA00022491"/>
    </source>
</evidence>
<dbReference type="PANTHER" id="PTHR13162">
    <property type="entry name" value="CCR4-NOT TRANSCRIPTION COMPLEX"/>
    <property type="match status" value="1"/>
</dbReference>
<dbReference type="Pfam" id="PF04054">
    <property type="entry name" value="Not1"/>
    <property type="match status" value="1"/>
</dbReference>
<dbReference type="EMBL" id="ML119134">
    <property type="protein sequence ID" value="RPB11593.1"/>
    <property type="molecule type" value="Genomic_DNA"/>
</dbReference>
<keyword evidence="16" id="KW-1185">Reference proteome</keyword>
<dbReference type="InterPro" id="IPR032193">
    <property type="entry name" value="CNOT1_TTP_bind"/>
</dbReference>
<feature type="domain" description="CCR4-NOT transcription complex subunit 1-like NOT1 connector" evidence="14">
    <location>
        <begin position="1410"/>
        <end position="1530"/>
    </location>
</feature>
<comment type="function">
    <text evidence="6">Acts as a component of the CCR4-NOT core complex, which in the nucleus seems to be a general transcription factor, and in the cytoplasm the major mRNA deadenylase involved in mRNA turnover. The NOT protein subcomplex negatively regulates the basal and activated transcription of many genes. Preferentially affects TC-type TATA element-dependent transcription. Could directly or indirectly inhibit component(s) of the general transcription machinery.</text>
</comment>
<name>A0A3N4KLZ6_9PEZI</name>
<dbReference type="Pfam" id="PF12842">
    <property type="entry name" value="DUF3819"/>
    <property type="match status" value="1"/>
</dbReference>
<keyword evidence="5" id="KW-0539">Nucleus</keyword>
<evidence type="ECO:0000259" key="10">
    <source>
        <dbReference type="Pfam" id="PF12842"/>
    </source>
</evidence>
<keyword evidence="4" id="KW-0804">Transcription</keyword>
<evidence type="ECO:0000256" key="1">
    <source>
        <dbReference type="ARBA" id="ARBA00004123"/>
    </source>
</evidence>
<dbReference type="InterPro" id="IPR055454">
    <property type="entry name" value="CNOT1-like_NOT1_connector"/>
</dbReference>
<evidence type="ECO:0000256" key="6">
    <source>
        <dbReference type="ARBA" id="ARBA00059181"/>
    </source>
</evidence>
<evidence type="ECO:0000313" key="15">
    <source>
        <dbReference type="EMBL" id="RPB11593.1"/>
    </source>
</evidence>
<dbReference type="InterPro" id="IPR032194">
    <property type="entry name" value="CNOT1_HEAT"/>
</dbReference>
<dbReference type="PANTHER" id="PTHR13162:SF8">
    <property type="entry name" value="CCR4-NOT TRANSCRIPTION COMPLEX SUBUNIT 1"/>
    <property type="match status" value="1"/>
</dbReference>
<dbReference type="GO" id="GO:0030015">
    <property type="term" value="C:CCR4-NOT core complex"/>
    <property type="evidence" value="ECO:0007669"/>
    <property type="project" value="InterPro"/>
</dbReference>
<dbReference type="InterPro" id="IPR024557">
    <property type="entry name" value="CNOT1_dom_4"/>
</dbReference>
<dbReference type="GO" id="GO:0060090">
    <property type="term" value="F:molecular adaptor activity"/>
    <property type="evidence" value="ECO:0007669"/>
    <property type="project" value="TreeGrafter"/>
</dbReference>
<dbReference type="STRING" id="1392247.A0A3N4KLZ6"/>
<gene>
    <name evidence="15" type="ORF">P167DRAFT_209063</name>
</gene>
<accession>A0A3N4KLZ6</accession>
<feature type="domain" description="CCR4-NOT transcription complex subunit 1 CAF1-binding" evidence="11">
    <location>
        <begin position="830"/>
        <end position="1048"/>
    </location>
</feature>
<evidence type="ECO:0000313" key="16">
    <source>
        <dbReference type="Proteomes" id="UP000277580"/>
    </source>
</evidence>
<dbReference type="FunCoup" id="A0A3N4KLZ6">
    <property type="interactions" value="1214"/>
</dbReference>
<dbReference type="InterPro" id="IPR032191">
    <property type="entry name" value="CNOT1_CAF1_bind"/>
</dbReference>
<dbReference type="GO" id="GO:0000932">
    <property type="term" value="C:P-body"/>
    <property type="evidence" value="ECO:0007669"/>
    <property type="project" value="TreeGrafter"/>
</dbReference>
<feature type="domain" description="CCR4-NOT transcription complex subunit 1" evidence="10">
    <location>
        <begin position="1096"/>
        <end position="1239"/>
    </location>
</feature>
<dbReference type="InterPro" id="IPR040398">
    <property type="entry name" value="Not1"/>
</dbReference>
<proteinExistence type="predicted"/>
<evidence type="ECO:0000256" key="4">
    <source>
        <dbReference type="ARBA" id="ARBA00023163"/>
    </source>
</evidence>
<comment type="subcellular location">
    <subcellularLocation>
        <location evidence="1">Nucleus</location>
    </subcellularLocation>
</comment>
<dbReference type="OrthoDB" id="1933107at2759"/>
<evidence type="ECO:0000256" key="7">
    <source>
        <dbReference type="ARBA" id="ARBA00074459"/>
    </source>
</evidence>
<dbReference type="Gene3D" id="1.25.40.840">
    <property type="entry name" value="CCR4-NOT transcription complex subunit 1 TTP binding domain"/>
    <property type="match status" value="1"/>
</dbReference>
<dbReference type="CDD" id="cd20710">
    <property type="entry name" value="NOT1_connector"/>
    <property type="match status" value="1"/>
</dbReference>
<dbReference type="GO" id="GO:0017148">
    <property type="term" value="P:negative regulation of translation"/>
    <property type="evidence" value="ECO:0007669"/>
    <property type="project" value="InterPro"/>
</dbReference>
<feature type="domain" description="CCR4-Not complex component Not1 C-terminal" evidence="9">
    <location>
        <begin position="1704"/>
        <end position="2071"/>
    </location>
</feature>
<dbReference type="Pfam" id="PF16415">
    <property type="entry name" value="CNOT1_CAF1_bind"/>
    <property type="match status" value="1"/>
</dbReference>
<sequence>MEINQKVMRKIITNNYTYIMSSSSSRSFENSPSSSHRILAEGIKELASLPHEVKDKFVDVITPVTPDGEVFRDFDVSMFFSHFGLDSLQKCVLAVGLKSSPRADLRNKGHDIVSKSFRSMLEILANPSKHPEMTPEAVALFVEQMLSEPAYQFFDNVEKLNLSYASRSRYKNTALPQEVFNITEPIEKLRQQESLVQIFQQIGPESTASLEKCREVLKRKWRVQISESEVTDVLVLMATSRNAIAWHADIFVQALQQENLAQSFDWERVIEGLDREDFILEGPEGLHVILSALQHGTSSVEFPIYKLWGGRWQHPRAQWSVLRGYIKADTLDVMRIPGIRKVFSSADFATASSALKLMVATFETHKFISFDAVDVLFYLALNETIPRDIQQAAQAEMEKAAKFTPELLLCGALMIPKPWPQTLDRIVSKLLDIFFEGHTSHQLVFWRLWQVDKPFVTNRFLEYHAANNLNITRILDISQDLRCLSDLLEAQNAIFVLDVASLAARREYLNLEKWLQEMINKYEGEFVMQCYRFLHIKADAEYTQAREGGKPTMVSLRVGPVHTFLTLLDKNQPPMTQEHQERVTECQRLCIQAYPRLINLGSGLDAIILQNNAESNGFPPHVDKDMQQNYKMMYSQETELNEVVQYLQKLKISVVPQEQDLFACMIHGLFDEYHCYPSYPLQALATTSVLFGSIILYKLIDGIPLRVALAMVWQAVRDHEPSSTMYKFGLQALLHFKDRLKEWKEYCKLLAQVPGLQGTDIWSIVQDVIAGTADRQVDPQPVNGSSDSDDLAPPLTNGNSSVQPPSPVQPSHPHFQSVNADPPLRDQSLYKDPDIEVQDKVLFIVNNLSHTNLDSKLKDLKDALQEEHHQWFADYLVVKRAKMEPNYHPLYLDLLDKFGHKGLMAEVLRETYINIIGMLNAEATMQNASERTYLKQLASWLGGLTIAKDKPIKFKNVSFKDLIIEGYITERLSVVLPFTRKVLEQSTKSTVFKPPNPWLMAIIRLLAELYQHVELKLNSRFEIEVLCKNLGLDIKTIEPATDIRETRDRPVVKEEEALPPIEDLSLQPPQGFAPITDPVPSGYADEVIINSLIQHPALKRILQTAIDRAIREIIGPVVERSVTIASISTSELIQKDYATEGDESKMRGAAHNLVRHLAGSLAHVTCKDPLRMSMTNNIRSLLAQNGYNEASVSDQTVTMCVNDNIDLACNIIEKTAQDRAIPEIDDSLAQAYQTRKQHRERRLQHPFMAANIPRIAFHLPDQFRLKPGGITPQQMSVYDDFGRGSRIATHEAAARNSFTDPFPSEYMSGGAQSTGIVDIQRAQEQSASVHQQLQIDPKELNIKIGSLLSEMRRAARSSDEEHLEDISTEHLIFHFCNAILQSISANHPLLTRPVKDGLCSAVASQICQILFTDGQDQTQLEVEALVYLLRKVCELSASTRQDVVLWLAQPREDERLFNAPVTVMLLKTDLISVTHLDTTIAKSLNTRRPRTLEFLSRVMKETVLGPNPLVLRSDFAASLDALGHWLKQEPTNKVALDLVREIQGPEEKDEQDQLDLEDREKRDQMEYIFTEWMQLCQHLSTTEKNYSAFIMQLHQGKVLADMASSCEFFRTCIEFCIGEYEQTTVNGGSIQTNCYIPIDALAKLVILLVKYQVEDDSKGQFLDKADYLNSILALVVFVFNFHHETRGEHFSQKVFFRFFSSMLYEYHCIESQLGAYQERILMVFSECFLTIQPAFFPMFSFHWMTLVCHRYFMPKLLTLEGDKGCSTFAKILETMLIYIGTLLKELPIPPVIKLLYRGVLRILLVLHHDFPEFLAEWHFSICEVIPVHCTQLRNLILSAYPSTLSDLPDPFTAGLKVDRLPEIRIAPKICGDVLKPLVKSGVKELVDSCLASTDGPSNTAIRGILDRLETEPRKEAGLGFNTVTINSSILNSLVLYVGMEAIKDMNAKGLSFQTASPHAALFARLAADLSPQARYFFLSAIANHLRYPNSHTHYFSYLLLFLFGPVQNKSTESDVRQQITRVLLERLIVHRPHPWGLIITLLELLKNPTYDFWNLPFIKSAPEIERLFGALFQHINNSSSPPRQ</sequence>
<dbReference type="InterPro" id="IPR007196">
    <property type="entry name" value="CCR4-Not_Not1_C"/>
</dbReference>
<dbReference type="Pfam" id="PF16417">
    <property type="entry name" value="CNOT1_TTP_bind"/>
    <property type="match status" value="1"/>
</dbReference>
<dbReference type="FunFam" id="1.25.40.180:FF:000012">
    <property type="entry name" value="Ccr4-Not transcription complex subunit"/>
    <property type="match status" value="1"/>
</dbReference>
<reference evidence="15 16" key="1">
    <citation type="journal article" date="2018" name="Nat. Ecol. Evol.">
        <title>Pezizomycetes genomes reveal the molecular basis of ectomycorrhizal truffle lifestyle.</title>
        <authorList>
            <person name="Murat C."/>
            <person name="Payen T."/>
            <person name="Noel B."/>
            <person name="Kuo A."/>
            <person name="Morin E."/>
            <person name="Chen J."/>
            <person name="Kohler A."/>
            <person name="Krizsan K."/>
            <person name="Balestrini R."/>
            <person name="Da Silva C."/>
            <person name="Montanini B."/>
            <person name="Hainaut M."/>
            <person name="Levati E."/>
            <person name="Barry K.W."/>
            <person name="Belfiori B."/>
            <person name="Cichocki N."/>
            <person name="Clum A."/>
            <person name="Dockter R.B."/>
            <person name="Fauchery L."/>
            <person name="Guy J."/>
            <person name="Iotti M."/>
            <person name="Le Tacon F."/>
            <person name="Lindquist E.A."/>
            <person name="Lipzen A."/>
            <person name="Malagnac F."/>
            <person name="Mello A."/>
            <person name="Molinier V."/>
            <person name="Miyauchi S."/>
            <person name="Poulain J."/>
            <person name="Riccioni C."/>
            <person name="Rubini A."/>
            <person name="Sitrit Y."/>
            <person name="Splivallo R."/>
            <person name="Traeger S."/>
            <person name="Wang M."/>
            <person name="Zifcakova L."/>
            <person name="Wipf D."/>
            <person name="Zambonelli A."/>
            <person name="Paolocci F."/>
            <person name="Nowrousian M."/>
            <person name="Ottonello S."/>
            <person name="Baldrian P."/>
            <person name="Spatafora J.W."/>
            <person name="Henrissat B."/>
            <person name="Nagy L.G."/>
            <person name="Aury J.M."/>
            <person name="Wincker P."/>
            <person name="Grigoriev I.V."/>
            <person name="Bonfante P."/>
            <person name="Martin F.M."/>
        </authorList>
    </citation>
    <scope>NUCLEOTIDE SEQUENCE [LARGE SCALE GENOMIC DNA]</scope>
    <source>
        <strain evidence="15 16">CCBAS932</strain>
    </source>
</reference>
<dbReference type="InParanoid" id="A0A3N4KLZ6"/>
<dbReference type="Gene3D" id="1.25.40.800">
    <property type="match status" value="1"/>
</dbReference>
<protein>
    <recommendedName>
        <fullName evidence="7">General negative regulator of transcription subunit 1</fullName>
    </recommendedName>
</protein>
<dbReference type="Gene3D" id="1.25.40.790">
    <property type="match status" value="1"/>
</dbReference>
<dbReference type="Pfam" id="PF25097">
    <property type="entry name" value="ARM_Cnot1"/>
    <property type="match status" value="1"/>
</dbReference>
<dbReference type="GO" id="GO:0000289">
    <property type="term" value="P:nuclear-transcribed mRNA poly(A) tail shortening"/>
    <property type="evidence" value="ECO:0007669"/>
    <property type="project" value="UniProtKB-ARBA"/>
</dbReference>
<feature type="region of interest" description="Disordered" evidence="8">
    <location>
        <begin position="775"/>
        <end position="829"/>
    </location>
</feature>
<evidence type="ECO:0000259" key="9">
    <source>
        <dbReference type="Pfam" id="PF04054"/>
    </source>
</evidence>
<dbReference type="Proteomes" id="UP000277580">
    <property type="component" value="Unassembled WGS sequence"/>
</dbReference>
<feature type="domain" description="CCR4-NOT transcription complex subunit 1 TTP binding" evidence="12">
    <location>
        <begin position="613"/>
        <end position="766"/>
    </location>
</feature>
<keyword evidence="3" id="KW-0805">Transcription regulation</keyword>
<evidence type="ECO:0000259" key="13">
    <source>
        <dbReference type="Pfam" id="PF16418"/>
    </source>
</evidence>
<evidence type="ECO:0000259" key="12">
    <source>
        <dbReference type="Pfam" id="PF16417"/>
    </source>
</evidence>
<keyword evidence="2" id="KW-0678">Repressor</keyword>
<dbReference type="Pfam" id="PF16418">
    <property type="entry name" value="CNOT1_HEAT"/>
    <property type="match status" value="1"/>
</dbReference>
<evidence type="ECO:0000256" key="5">
    <source>
        <dbReference type="ARBA" id="ARBA00023242"/>
    </source>
</evidence>
<organism evidence="15 16">
    <name type="scientific">Morchella conica CCBAS932</name>
    <dbReference type="NCBI Taxonomy" id="1392247"/>
    <lineage>
        <taxon>Eukaryota</taxon>
        <taxon>Fungi</taxon>
        <taxon>Dikarya</taxon>
        <taxon>Ascomycota</taxon>
        <taxon>Pezizomycotina</taxon>
        <taxon>Pezizomycetes</taxon>
        <taxon>Pezizales</taxon>
        <taxon>Morchellaceae</taxon>
        <taxon>Morchella</taxon>
    </lineage>
</organism>
<evidence type="ECO:0000256" key="3">
    <source>
        <dbReference type="ARBA" id="ARBA00023015"/>
    </source>
</evidence>